<accession>A0A2P2KBA4</accession>
<dbReference type="AlphaFoldDB" id="A0A2P2KBA4"/>
<keyword evidence="1" id="KW-0812">Transmembrane</keyword>
<proteinExistence type="predicted"/>
<protein>
    <submittedName>
        <fullName evidence="2">Uncharacterized protein</fullName>
    </submittedName>
</protein>
<sequence>MVYASYFVICKQEFFFRLLFVLCMLAYETVVVIEVGLANRMTLECLSTRKQIECKNGITVQSQ</sequence>
<reference evidence="2" key="1">
    <citation type="submission" date="2018-02" db="EMBL/GenBank/DDBJ databases">
        <title>Rhizophora mucronata_Transcriptome.</title>
        <authorList>
            <person name="Meera S.P."/>
            <person name="Sreeshan A."/>
            <person name="Augustine A."/>
        </authorList>
    </citation>
    <scope>NUCLEOTIDE SEQUENCE</scope>
    <source>
        <tissue evidence="2">Leaf</tissue>
    </source>
</reference>
<evidence type="ECO:0000313" key="2">
    <source>
        <dbReference type="EMBL" id="MBX02999.1"/>
    </source>
</evidence>
<feature type="transmembrane region" description="Helical" evidence="1">
    <location>
        <begin position="14"/>
        <end position="37"/>
    </location>
</feature>
<organism evidence="2">
    <name type="scientific">Rhizophora mucronata</name>
    <name type="common">Asiatic mangrove</name>
    <dbReference type="NCBI Taxonomy" id="61149"/>
    <lineage>
        <taxon>Eukaryota</taxon>
        <taxon>Viridiplantae</taxon>
        <taxon>Streptophyta</taxon>
        <taxon>Embryophyta</taxon>
        <taxon>Tracheophyta</taxon>
        <taxon>Spermatophyta</taxon>
        <taxon>Magnoliopsida</taxon>
        <taxon>eudicotyledons</taxon>
        <taxon>Gunneridae</taxon>
        <taxon>Pentapetalae</taxon>
        <taxon>rosids</taxon>
        <taxon>fabids</taxon>
        <taxon>Malpighiales</taxon>
        <taxon>Rhizophoraceae</taxon>
        <taxon>Rhizophora</taxon>
    </lineage>
</organism>
<keyword evidence="1" id="KW-0472">Membrane</keyword>
<dbReference type="EMBL" id="GGEC01022515">
    <property type="protein sequence ID" value="MBX02999.1"/>
    <property type="molecule type" value="Transcribed_RNA"/>
</dbReference>
<keyword evidence="1" id="KW-1133">Transmembrane helix</keyword>
<name>A0A2P2KBA4_RHIMU</name>
<evidence type="ECO:0000256" key="1">
    <source>
        <dbReference type="SAM" id="Phobius"/>
    </source>
</evidence>